<feature type="compositionally biased region" description="Basic and acidic residues" evidence="10">
    <location>
        <begin position="88"/>
        <end position="97"/>
    </location>
</feature>
<comment type="subcellular location">
    <subcellularLocation>
        <location evidence="1">Cell inner membrane</location>
        <topology evidence="1">Single-pass membrane protein</topology>
        <orientation evidence="1">Periplasmic side</orientation>
    </subcellularLocation>
</comment>
<dbReference type="PROSITE" id="PS52015">
    <property type="entry name" value="TONB_CTD"/>
    <property type="match status" value="1"/>
</dbReference>
<evidence type="ECO:0000256" key="8">
    <source>
        <dbReference type="ARBA" id="ARBA00022989"/>
    </source>
</evidence>
<dbReference type="Proteomes" id="UP000648257">
    <property type="component" value="Unassembled WGS sequence"/>
</dbReference>
<evidence type="ECO:0000313" key="13">
    <source>
        <dbReference type="Proteomes" id="UP000648257"/>
    </source>
</evidence>
<evidence type="ECO:0000256" key="7">
    <source>
        <dbReference type="ARBA" id="ARBA00022927"/>
    </source>
</evidence>
<keyword evidence="7" id="KW-0653">Protein transport</keyword>
<dbReference type="PANTHER" id="PTHR33446:SF2">
    <property type="entry name" value="PROTEIN TONB"/>
    <property type="match status" value="1"/>
</dbReference>
<dbReference type="PANTHER" id="PTHR33446">
    <property type="entry name" value="PROTEIN TONB-RELATED"/>
    <property type="match status" value="1"/>
</dbReference>
<evidence type="ECO:0000256" key="4">
    <source>
        <dbReference type="ARBA" id="ARBA00022475"/>
    </source>
</evidence>
<dbReference type="Pfam" id="PF03544">
    <property type="entry name" value="TonB_C"/>
    <property type="match status" value="1"/>
</dbReference>
<reference evidence="12 13" key="1">
    <citation type="submission" date="2020-08" db="EMBL/GenBank/DDBJ databases">
        <title>Novel species isolated from subtropical streams in China.</title>
        <authorList>
            <person name="Lu H."/>
        </authorList>
    </citation>
    <scope>NUCLEOTIDE SEQUENCE [LARGE SCALE GENOMIC DNA]</scope>
    <source>
        <strain evidence="12 13">KACC 16656</strain>
    </source>
</reference>
<keyword evidence="8" id="KW-1133">Transmembrane helix</keyword>
<evidence type="ECO:0000256" key="1">
    <source>
        <dbReference type="ARBA" id="ARBA00004383"/>
    </source>
</evidence>
<sequence length="247" mass="26619">MIHKHIAMLPVMAALTSKLRNQEFIMTTQSYGQAQYEQAPKRKMSSLLITGVLHALALGLGLQATNVIDIRPPTIIELTTIKPPVKTPEPEPSKDLPKTLPTIPVIPPPFVRQDRDDVPVITVAEKEKVEPGKFDPTPPPNNGGGNGEVAAPRAPVHIAARVDSNACEKPDYPANSLRIGEEGTVNLAMLIGTDGRVLESKVEKSSGSRALDKAAIQGLSLCKFKPGSVDGVAEKSWAKLQYVWSIN</sequence>
<dbReference type="EMBL" id="JACOFW010000026">
    <property type="protein sequence ID" value="MBC3809161.1"/>
    <property type="molecule type" value="Genomic_DNA"/>
</dbReference>
<evidence type="ECO:0000256" key="9">
    <source>
        <dbReference type="ARBA" id="ARBA00023136"/>
    </source>
</evidence>
<evidence type="ECO:0000256" key="3">
    <source>
        <dbReference type="ARBA" id="ARBA00022448"/>
    </source>
</evidence>
<feature type="region of interest" description="Disordered" evidence="10">
    <location>
        <begin position="130"/>
        <end position="150"/>
    </location>
</feature>
<keyword evidence="4" id="KW-1003">Cell membrane</keyword>
<dbReference type="SUPFAM" id="SSF74653">
    <property type="entry name" value="TolA/TonB C-terminal domain"/>
    <property type="match status" value="1"/>
</dbReference>
<accession>A0ABR6X9U2</accession>
<feature type="region of interest" description="Disordered" evidence="10">
    <location>
        <begin position="83"/>
        <end position="111"/>
    </location>
</feature>
<dbReference type="Gene3D" id="3.30.1150.10">
    <property type="match status" value="1"/>
</dbReference>
<proteinExistence type="inferred from homology"/>
<protein>
    <submittedName>
        <fullName evidence="12">TonB family protein</fullName>
    </submittedName>
</protein>
<dbReference type="NCBIfam" id="TIGR01352">
    <property type="entry name" value="tonB_Cterm"/>
    <property type="match status" value="1"/>
</dbReference>
<evidence type="ECO:0000259" key="11">
    <source>
        <dbReference type="PROSITE" id="PS52015"/>
    </source>
</evidence>
<dbReference type="RefSeq" id="WP_186924222.1">
    <property type="nucleotide sequence ID" value="NZ_JACOFW010000026.1"/>
</dbReference>
<organism evidence="12 13">
    <name type="scientific">Undibacterium seohonense</name>
    <dbReference type="NCBI Taxonomy" id="1344950"/>
    <lineage>
        <taxon>Bacteria</taxon>
        <taxon>Pseudomonadati</taxon>
        <taxon>Pseudomonadota</taxon>
        <taxon>Betaproteobacteria</taxon>
        <taxon>Burkholderiales</taxon>
        <taxon>Oxalobacteraceae</taxon>
        <taxon>Undibacterium</taxon>
    </lineage>
</organism>
<name>A0ABR6X9U2_9BURK</name>
<comment type="caution">
    <text evidence="12">The sequence shown here is derived from an EMBL/GenBank/DDBJ whole genome shotgun (WGS) entry which is preliminary data.</text>
</comment>
<evidence type="ECO:0000256" key="10">
    <source>
        <dbReference type="SAM" id="MobiDB-lite"/>
    </source>
</evidence>
<dbReference type="InterPro" id="IPR051045">
    <property type="entry name" value="TonB-dependent_transducer"/>
</dbReference>
<dbReference type="InterPro" id="IPR006260">
    <property type="entry name" value="TonB/TolA_C"/>
</dbReference>
<evidence type="ECO:0000256" key="2">
    <source>
        <dbReference type="ARBA" id="ARBA00006555"/>
    </source>
</evidence>
<evidence type="ECO:0000256" key="5">
    <source>
        <dbReference type="ARBA" id="ARBA00022519"/>
    </source>
</evidence>
<keyword evidence="3" id="KW-0813">Transport</keyword>
<keyword evidence="5" id="KW-0997">Cell inner membrane</keyword>
<keyword evidence="13" id="KW-1185">Reference proteome</keyword>
<evidence type="ECO:0000313" key="12">
    <source>
        <dbReference type="EMBL" id="MBC3809161.1"/>
    </source>
</evidence>
<keyword evidence="9" id="KW-0472">Membrane</keyword>
<feature type="domain" description="TonB C-terminal" evidence="11">
    <location>
        <begin position="157"/>
        <end position="247"/>
    </location>
</feature>
<dbReference type="InterPro" id="IPR037682">
    <property type="entry name" value="TonB_C"/>
</dbReference>
<keyword evidence="6" id="KW-0812">Transmembrane</keyword>
<gene>
    <name evidence="12" type="ORF">H8K52_17610</name>
</gene>
<comment type="similarity">
    <text evidence="2">Belongs to the TonB family.</text>
</comment>
<evidence type="ECO:0000256" key="6">
    <source>
        <dbReference type="ARBA" id="ARBA00022692"/>
    </source>
</evidence>